<dbReference type="Pfam" id="PF00134">
    <property type="entry name" value="Cyclin_N"/>
    <property type="match status" value="2"/>
</dbReference>
<feature type="domain" description="Cyclin C-terminal" evidence="8">
    <location>
        <begin position="288"/>
        <end position="403"/>
    </location>
</feature>
<keyword evidence="10" id="KW-1185">Reference proteome</keyword>
<keyword evidence="4" id="KW-0131">Cell cycle</keyword>
<evidence type="ECO:0000256" key="2">
    <source>
        <dbReference type="ARBA" id="ARBA00022618"/>
    </source>
</evidence>
<evidence type="ECO:0000259" key="7">
    <source>
        <dbReference type="SMART" id="SM00385"/>
    </source>
</evidence>
<comment type="caution">
    <text evidence="9">The sequence shown here is derived from an EMBL/GenBank/DDBJ whole genome shotgun (WGS) entry which is preliminary data.</text>
</comment>
<keyword evidence="2" id="KW-0132">Cell division</keyword>
<dbReference type="CDD" id="cd20567">
    <property type="entry name" value="CYCLIN_AtCycB-like_rpt1"/>
    <property type="match status" value="2"/>
</dbReference>
<dbReference type="InterPro" id="IPR013763">
    <property type="entry name" value="Cyclin-like_dom"/>
</dbReference>
<feature type="domain" description="Cyclin C-terminal" evidence="8">
    <location>
        <begin position="691"/>
        <end position="808"/>
    </location>
</feature>
<reference evidence="9" key="2">
    <citation type="submission" date="2021-12" db="EMBL/GenBank/DDBJ databases">
        <title>Resequencing data analysis of finger millet.</title>
        <authorList>
            <person name="Hatakeyama M."/>
            <person name="Aluri S."/>
            <person name="Balachadran M.T."/>
            <person name="Sivarajan S.R."/>
            <person name="Poveda L."/>
            <person name="Shimizu-Inatsugi R."/>
            <person name="Schlapbach R."/>
            <person name="Sreeman S.M."/>
            <person name="Shimizu K.K."/>
        </authorList>
    </citation>
    <scope>NUCLEOTIDE SEQUENCE</scope>
</reference>
<dbReference type="Gene3D" id="1.10.472.10">
    <property type="entry name" value="Cyclin-like"/>
    <property type="match status" value="4"/>
</dbReference>
<evidence type="ECO:0000313" key="9">
    <source>
        <dbReference type="EMBL" id="GJN02053.1"/>
    </source>
</evidence>
<dbReference type="InterPro" id="IPR006671">
    <property type="entry name" value="Cyclin_N"/>
</dbReference>
<evidence type="ECO:0000256" key="6">
    <source>
        <dbReference type="SAM" id="MobiDB-lite"/>
    </source>
</evidence>
<proteinExistence type="inferred from homology"/>
<comment type="similarity">
    <text evidence="1">Belongs to the cyclin family. Cyclin AB subfamily.</text>
</comment>
<dbReference type="Pfam" id="PF02984">
    <property type="entry name" value="Cyclin_C"/>
    <property type="match status" value="2"/>
</dbReference>
<evidence type="ECO:0008006" key="11">
    <source>
        <dbReference type="Google" id="ProtNLM"/>
    </source>
</evidence>
<accession>A0AAV5CU22</accession>
<dbReference type="PROSITE" id="PS00292">
    <property type="entry name" value="CYCLINS"/>
    <property type="match status" value="2"/>
</dbReference>
<dbReference type="InterPro" id="IPR036915">
    <property type="entry name" value="Cyclin-like_sf"/>
</dbReference>
<dbReference type="SMART" id="SM01332">
    <property type="entry name" value="Cyclin_C"/>
    <property type="match status" value="2"/>
</dbReference>
<dbReference type="InterPro" id="IPR004367">
    <property type="entry name" value="Cyclin_C-dom"/>
</dbReference>
<keyword evidence="3 5" id="KW-0195">Cyclin</keyword>
<reference evidence="9" key="1">
    <citation type="journal article" date="2018" name="DNA Res.">
        <title>Multiple hybrid de novo genome assembly of finger millet, an orphan allotetraploid crop.</title>
        <authorList>
            <person name="Hatakeyama M."/>
            <person name="Aluri S."/>
            <person name="Balachadran M.T."/>
            <person name="Sivarajan S.R."/>
            <person name="Patrignani A."/>
            <person name="Gruter S."/>
            <person name="Poveda L."/>
            <person name="Shimizu-Inatsugi R."/>
            <person name="Baeten J."/>
            <person name="Francoijs K.J."/>
            <person name="Nataraja K.N."/>
            <person name="Reddy Y.A.N."/>
            <person name="Phadnis S."/>
            <person name="Ravikumar R.L."/>
            <person name="Schlapbach R."/>
            <person name="Sreeman S.M."/>
            <person name="Shimizu K.K."/>
        </authorList>
    </citation>
    <scope>NUCLEOTIDE SEQUENCE</scope>
</reference>
<sequence>MQGRMADENRRPVAAVGKAPLAGVREMGNRRALRDINNLVGAHPYPCAIAKKPMLQKIGADEQKPAVASRRPRTRMYAASLASKEEPEHQAIGTDAALEVRHQKEPMEDDTVDMDVELCESTDDTDMDEEHKDSANDATIMDIDKADSGNPLAATEYVEELYNFYRETEENSCVKPDYMSSQEDINSKMRAILIDWLIEVHYKFELMDETLFLTINIIDRFLEKKVVPRKKLQLVGVTAMLLACKYEEVSVPVVEDLVLISDRAYTRGEILEMEKLILNTLHFNMSVPTPYVFMRRFLKAADSDKQLELVSFFMLELCLVEYQMLKYRPSLLAAAAVYTAQCAISRCQQWTKICESHSRYTIDQLLECSRMMVDFHQKAGTCKLTGVHRKSPALWTMTGRAADENRRPVVGRPVPSVREMGGNRRALREIKNLVGAAPYPCAIAKKHVLQKGGKADQKPALPSTTSRPMTRQLAASLASKKQSEHQETATHALPVVDPPKEPTDDDIIVIEDDGLIVIQDDPCESATDIDMDDDKDSANDELIMDIDSADSRNPLAATEYVEELYKFYRENEANSCVKPDYMSSQEDINAKMRAILIDWLVEVHYKFELLDETLFLTVNIIDRFLEKQVIPRKKLQLVGVTAMLLACKFEEVSVPVVEDLVLISDRAYTKRQILEMETLILNTLKFNMSVPTPYVFMRRFLKAADSDKQLELLSFFMLELCLVEYQMLKYRPSLLAAAAVYTAQCAMNRCQHWTKICELHSRYSVDQLLECSRMMVDFHQKAGSGRLTGVHRKYSTYKFGCAAKVEPALFLLESGGAPASTAI</sequence>
<feature type="domain" description="Cyclin-like" evidence="7">
    <location>
        <begin position="598"/>
        <end position="682"/>
    </location>
</feature>
<dbReference type="FunFam" id="1.10.472.10:FF:000032">
    <property type="entry name" value="G2/mitotic-specific cyclin-1"/>
    <property type="match status" value="2"/>
</dbReference>
<dbReference type="EMBL" id="BQKI01000009">
    <property type="protein sequence ID" value="GJN02053.1"/>
    <property type="molecule type" value="Genomic_DNA"/>
</dbReference>
<feature type="domain" description="Cyclin-like" evidence="7">
    <location>
        <begin position="695"/>
        <end position="777"/>
    </location>
</feature>
<protein>
    <recommendedName>
        <fullName evidence="11">Cyclin N-terminal domain-containing protein</fullName>
    </recommendedName>
</protein>
<evidence type="ECO:0000256" key="1">
    <source>
        <dbReference type="ARBA" id="ARBA00006955"/>
    </source>
</evidence>
<dbReference type="InterPro" id="IPR048258">
    <property type="entry name" value="Cyclins_cyclin-box"/>
</dbReference>
<evidence type="ECO:0000259" key="8">
    <source>
        <dbReference type="SMART" id="SM01332"/>
    </source>
</evidence>
<dbReference type="SMART" id="SM00385">
    <property type="entry name" value="CYCLIN"/>
    <property type="match status" value="4"/>
</dbReference>
<evidence type="ECO:0000313" key="10">
    <source>
        <dbReference type="Proteomes" id="UP001054889"/>
    </source>
</evidence>
<feature type="domain" description="Cyclin-like" evidence="7">
    <location>
        <begin position="195"/>
        <end position="279"/>
    </location>
</feature>
<dbReference type="GO" id="GO:0051301">
    <property type="term" value="P:cell division"/>
    <property type="evidence" value="ECO:0007669"/>
    <property type="project" value="UniProtKB-KW"/>
</dbReference>
<evidence type="ECO:0000256" key="3">
    <source>
        <dbReference type="ARBA" id="ARBA00023127"/>
    </source>
</evidence>
<dbReference type="FunFam" id="1.10.472.10:FF:000001">
    <property type="entry name" value="G2/mitotic-specific cyclin"/>
    <property type="match status" value="2"/>
</dbReference>
<name>A0AAV5CU22_ELECO</name>
<feature type="domain" description="Cyclin-like" evidence="7">
    <location>
        <begin position="292"/>
        <end position="374"/>
    </location>
</feature>
<dbReference type="Proteomes" id="UP001054889">
    <property type="component" value="Unassembled WGS sequence"/>
</dbReference>
<feature type="region of interest" description="Disordered" evidence="6">
    <location>
        <begin position="452"/>
        <end position="502"/>
    </location>
</feature>
<evidence type="ECO:0000256" key="4">
    <source>
        <dbReference type="ARBA" id="ARBA00023306"/>
    </source>
</evidence>
<dbReference type="AlphaFoldDB" id="A0AAV5CU22"/>
<dbReference type="GO" id="GO:0010332">
    <property type="term" value="P:response to gamma radiation"/>
    <property type="evidence" value="ECO:0007669"/>
    <property type="project" value="UniProtKB-ARBA"/>
</dbReference>
<dbReference type="PANTHER" id="PTHR10177">
    <property type="entry name" value="CYCLINS"/>
    <property type="match status" value="1"/>
</dbReference>
<evidence type="ECO:0000256" key="5">
    <source>
        <dbReference type="RuleBase" id="RU000383"/>
    </source>
</evidence>
<dbReference type="CDD" id="cd20511">
    <property type="entry name" value="CYCLIN_AtCycB-like_rpt2"/>
    <property type="match status" value="1"/>
</dbReference>
<gene>
    <name evidence="9" type="primary">ga19369</name>
    <name evidence="9" type="ORF">PR202_ga19369</name>
</gene>
<organism evidence="9 10">
    <name type="scientific">Eleusine coracana subsp. coracana</name>
    <dbReference type="NCBI Taxonomy" id="191504"/>
    <lineage>
        <taxon>Eukaryota</taxon>
        <taxon>Viridiplantae</taxon>
        <taxon>Streptophyta</taxon>
        <taxon>Embryophyta</taxon>
        <taxon>Tracheophyta</taxon>
        <taxon>Spermatophyta</taxon>
        <taxon>Magnoliopsida</taxon>
        <taxon>Liliopsida</taxon>
        <taxon>Poales</taxon>
        <taxon>Poaceae</taxon>
        <taxon>PACMAD clade</taxon>
        <taxon>Chloridoideae</taxon>
        <taxon>Cynodonteae</taxon>
        <taxon>Eleusininae</taxon>
        <taxon>Eleusine</taxon>
    </lineage>
</organism>
<dbReference type="SUPFAM" id="SSF47954">
    <property type="entry name" value="Cyclin-like"/>
    <property type="match status" value="4"/>
</dbReference>
<dbReference type="InterPro" id="IPR039361">
    <property type="entry name" value="Cyclin"/>
</dbReference>